<evidence type="ECO:0000256" key="4">
    <source>
        <dbReference type="ARBA" id="ARBA00022692"/>
    </source>
</evidence>
<dbReference type="Gene3D" id="2.40.170.20">
    <property type="entry name" value="TonB-dependent receptor, beta-barrel domain"/>
    <property type="match status" value="1"/>
</dbReference>
<sequence>MIKSIITTACILVASLVYSQSSKISGHLMNTDKESIVGASVMLIGAQDSILKTYSVTNKDGVFHLNHVKAGEYLIKASFFGYQPFEKNINVLENASDLNLGDLTLIAKILDEVVVSGHYLPIQIKGDTVEYDSRAFEVKEHQVVEDLLKQLPGVEIEEDGTIKVQGKTVESVLVDGEKFFGSDVTIATKNLPANAVAKVQVFDKKSDMSQFTGVDDGSESPTINLKLKEDHKKGYFGNIELSGGSQVPNNQTLRHKTKGNVHYFHKKWQLSVIGMSNNVNETGFTFSDYSNFKSGMSGISRSNSGINVNGGDVENGFLNTNATGFNFNYTPTKQTTLASSFFFNNFNNEYNETVDRETYFNDSTVYTNEITTQNNISYNNRGSISLKQKFDSTHFFNIDLDGAWSNTDYLTKNYTGNLSNDQNIVSAFNTDLGQNTLSYEYSGDINYRKKFIKPGRFTGFGLAYDYTNNDQKTGLEYLNTLYNSGVPISFLTNQKQISIQETSAIEGNFVWSEPLTTNQLLEFNVDYLLENESRDKKVYDLTDGLEKINDLLTATGAYTKATSDFAVAHKYISSTMKTTIEAKYEMLNLSGAEIFSTPKVYQYVLPKATINWDVNKKSNLRLQYKTATNAPTLNQLQPLLDNTNPSQVVLGNINLEPEYEHSLNLRYRTFNQFNFTFFMANLTGSYTQNNIVYAQNLNADYVQEIIPENFGTERSISSFLVYGSSLHAIKTKFHFGNTASISNGLINLNNVRDEYTTYLLSPSINIENIGKKTWDLRGGFAYNYSLNRYKDNASFNNNFQNYNYYGDITYNIKDRWVINGKAKHYFYPDFTTNKQQLIVDFSIGLNLLESRKLQVFVSGNDLLNQNTGLSQSYTQNIYEQQTTLTLGRYGLVGLKYAFERLGGAKN</sequence>
<keyword evidence="7" id="KW-0998">Cell outer membrane</keyword>
<comment type="caution">
    <text evidence="10">The sequence shown here is derived from an EMBL/GenBank/DDBJ whole genome shotgun (WGS) entry which is preliminary data.</text>
</comment>
<feature type="chain" id="PRO_5015889260" description="Outer membrane protein beta-barrel domain-containing protein" evidence="8">
    <location>
        <begin position="20"/>
        <end position="906"/>
    </location>
</feature>
<dbReference type="PANTHER" id="PTHR30069:SF29">
    <property type="entry name" value="HEMOGLOBIN AND HEMOGLOBIN-HAPTOGLOBIN-BINDING PROTEIN 1-RELATED"/>
    <property type="match status" value="1"/>
</dbReference>
<keyword evidence="11" id="KW-1185">Reference proteome</keyword>
<dbReference type="SUPFAM" id="SSF56935">
    <property type="entry name" value="Porins"/>
    <property type="match status" value="1"/>
</dbReference>
<dbReference type="Proteomes" id="UP000249248">
    <property type="component" value="Unassembled WGS sequence"/>
</dbReference>
<keyword evidence="2" id="KW-0813">Transport</keyword>
<dbReference type="AlphaFoldDB" id="A0A2W1MZH4"/>
<evidence type="ECO:0000256" key="8">
    <source>
        <dbReference type="SAM" id="SignalP"/>
    </source>
</evidence>
<dbReference type="GO" id="GO:0015344">
    <property type="term" value="F:siderophore uptake transmembrane transporter activity"/>
    <property type="evidence" value="ECO:0007669"/>
    <property type="project" value="TreeGrafter"/>
</dbReference>
<evidence type="ECO:0000256" key="2">
    <source>
        <dbReference type="ARBA" id="ARBA00022448"/>
    </source>
</evidence>
<evidence type="ECO:0000313" key="10">
    <source>
        <dbReference type="EMBL" id="PZE16001.1"/>
    </source>
</evidence>
<evidence type="ECO:0000256" key="5">
    <source>
        <dbReference type="ARBA" id="ARBA00022729"/>
    </source>
</evidence>
<keyword evidence="4" id="KW-0812">Transmembrane</keyword>
<keyword evidence="5 8" id="KW-0732">Signal</keyword>
<protein>
    <recommendedName>
        <fullName evidence="9">Outer membrane protein beta-barrel domain-containing protein</fullName>
    </recommendedName>
</protein>
<accession>A0A2W1MZH4</accession>
<organism evidence="10 11">
    <name type="scientific">Putridiphycobacter roseus</name>
    <dbReference type="NCBI Taxonomy" id="2219161"/>
    <lineage>
        <taxon>Bacteria</taxon>
        <taxon>Pseudomonadati</taxon>
        <taxon>Bacteroidota</taxon>
        <taxon>Flavobacteriia</taxon>
        <taxon>Flavobacteriales</taxon>
        <taxon>Crocinitomicaceae</taxon>
        <taxon>Putridiphycobacter</taxon>
    </lineage>
</organism>
<keyword evidence="3" id="KW-1134">Transmembrane beta strand</keyword>
<keyword evidence="6" id="KW-0472">Membrane</keyword>
<dbReference type="GO" id="GO:0009279">
    <property type="term" value="C:cell outer membrane"/>
    <property type="evidence" value="ECO:0007669"/>
    <property type="project" value="UniProtKB-SubCell"/>
</dbReference>
<dbReference type="GO" id="GO:0044718">
    <property type="term" value="P:siderophore transmembrane transport"/>
    <property type="evidence" value="ECO:0007669"/>
    <property type="project" value="TreeGrafter"/>
</dbReference>
<evidence type="ECO:0000256" key="6">
    <source>
        <dbReference type="ARBA" id="ARBA00023136"/>
    </source>
</evidence>
<dbReference type="SUPFAM" id="SSF49464">
    <property type="entry name" value="Carboxypeptidase regulatory domain-like"/>
    <property type="match status" value="1"/>
</dbReference>
<reference evidence="10 11" key="1">
    <citation type="submission" date="2018-06" db="EMBL/GenBank/DDBJ databases">
        <title>The draft genome sequence of Crocinitomix sp. SM1701.</title>
        <authorList>
            <person name="Zhang X."/>
        </authorList>
    </citation>
    <scope>NUCLEOTIDE SEQUENCE [LARGE SCALE GENOMIC DNA]</scope>
    <source>
        <strain evidence="10 11">SM1701</strain>
    </source>
</reference>
<name>A0A2W1MZH4_9FLAO</name>
<proteinExistence type="predicted"/>
<dbReference type="InterPro" id="IPR008969">
    <property type="entry name" value="CarboxyPept-like_regulatory"/>
</dbReference>
<evidence type="ECO:0000259" key="9">
    <source>
        <dbReference type="Pfam" id="PF14905"/>
    </source>
</evidence>
<dbReference type="InterPro" id="IPR039426">
    <property type="entry name" value="TonB-dep_rcpt-like"/>
</dbReference>
<feature type="domain" description="Outer membrane protein beta-barrel" evidence="9">
    <location>
        <begin position="461"/>
        <end position="725"/>
    </location>
</feature>
<dbReference type="Pfam" id="PF13715">
    <property type="entry name" value="CarbopepD_reg_2"/>
    <property type="match status" value="1"/>
</dbReference>
<dbReference type="EMBL" id="QKSB01000013">
    <property type="protein sequence ID" value="PZE16001.1"/>
    <property type="molecule type" value="Genomic_DNA"/>
</dbReference>
<dbReference type="Gene3D" id="2.60.40.1120">
    <property type="entry name" value="Carboxypeptidase-like, regulatory domain"/>
    <property type="match status" value="1"/>
</dbReference>
<dbReference type="InterPro" id="IPR036942">
    <property type="entry name" value="Beta-barrel_TonB_sf"/>
</dbReference>
<evidence type="ECO:0000256" key="7">
    <source>
        <dbReference type="ARBA" id="ARBA00023237"/>
    </source>
</evidence>
<dbReference type="Pfam" id="PF14905">
    <property type="entry name" value="OMP_b-brl_3"/>
    <property type="match status" value="1"/>
</dbReference>
<evidence type="ECO:0000313" key="11">
    <source>
        <dbReference type="Proteomes" id="UP000249248"/>
    </source>
</evidence>
<comment type="subcellular location">
    <subcellularLocation>
        <location evidence="1">Cell outer membrane</location>
        <topology evidence="1">Multi-pass membrane protein</topology>
    </subcellularLocation>
</comment>
<dbReference type="OrthoDB" id="603275at2"/>
<evidence type="ECO:0000256" key="3">
    <source>
        <dbReference type="ARBA" id="ARBA00022452"/>
    </source>
</evidence>
<dbReference type="RefSeq" id="WP_111064363.1">
    <property type="nucleotide sequence ID" value="NZ_JBHUCU010000020.1"/>
</dbReference>
<evidence type="ECO:0000256" key="1">
    <source>
        <dbReference type="ARBA" id="ARBA00004571"/>
    </source>
</evidence>
<feature type="signal peptide" evidence="8">
    <location>
        <begin position="1"/>
        <end position="19"/>
    </location>
</feature>
<dbReference type="PANTHER" id="PTHR30069">
    <property type="entry name" value="TONB-DEPENDENT OUTER MEMBRANE RECEPTOR"/>
    <property type="match status" value="1"/>
</dbReference>
<gene>
    <name evidence="10" type="ORF">DNU06_15245</name>
</gene>
<dbReference type="InterPro" id="IPR041700">
    <property type="entry name" value="OMP_b-brl_3"/>
</dbReference>